<sequence>MALNISIWQTTLVENFYPDNSFASKSVDDSAFVHAHKVIIPNAGAPSKVQKNRTVKPASVNQRTDHDLEYEIDELTTDPIYIPNIDTVELSYDKRNSIISNDREQLRNAAEENILERWGLGVPSKNVLFTTGTTEREAHTSETATGKRKCITKADLLKIMTRMDADNVPKEGRHILLDAYMYADLLENLSESDKWMFQNSADVQRGIVGNLWGLNVMTRSQVLRVKTDKSLLSWDQEAVAGEMAAALAWHDKSVSRAMGEVKMFDSTNNPLYYGDIYSFLLRTGGSVRRYDKKGIYLLAEAAK</sequence>
<organism evidence="1">
    <name type="scientific">Myoviridae sp. ctNnv6</name>
    <dbReference type="NCBI Taxonomy" id="2825091"/>
    <lineage>
        <taxon>Viruses</taxon>
        <taxon>Duplodnaviria</taxon>
        <taxon>Heunggongvirae</taxon>
        <taxon>Uroviricota</taxon>
        <taxon>Caudoviricetes</taxon>
    </lineage>
</organism>
<reference evidence="1" key="1">
    <citation type="journal article" date="2021" name="Proc. Natl. Acad. Sci. U.S.A.">
        <title>A Catalog of Tens of Thousands of Viruses from Human Metagenomes Reveals Hidden Associations with Chronic Diseases.</title>
        <authorList>
            <person name="Tisza M.J."/>
            <person name="Buck C.B."/>
        </authorList>
    </citation>
    <scope>NUCLEOTIDE SEQUENCE</scope>
    <source>
        <strain evidence="1">CtNnv6</strain>
    </source>
</reference>
<protein>
    <submittedName>
        <fullName evidence="1">Major capsid protein</fullName>
    </submittedName>
</protein>
<proteinExistence type="predicted"/>
<accession>A0A8S5P4U7</accession>
<name>A0A8S5P4U7_9CAUD</name>
<evidence type="ECO:0000313" key="1">
    <source>
        <dbReference type="EMBL" id="DAE01212.1"/>
    </source>
</evidence>
<dbReference type="EMBL" id="BK015321">
    <property type="protein sequence ID" value="DAE01212.1"/>
    <property type="molecule type" value="Genomic_DNA"/>
</dbReference>